<organism evidence="2 3">
    <name type="scientific">Clostridium thailandense</name>
    <dbReference type="NCBI Taxonomy" id="2794346"/>
    <lineage>
        <taxon>Bacteria</taxon>
        <taxon>Bacillati</taxon>
        <taxon>Bacillota</taxon>
        <taxon>Clostridia</taxon>
        <taxon>Eubacteriales</taxon>
        <taxon>Clostridiaceae</taxon>
        <taxon>Clostridium</taxon>
    </lineage>
</organism>
<keyword evidence="1" id="KW-1133">Transmembrane helix</keyword>
<protein>
    <submittedName>
        <fullName evidence="2">AzlD domain-containing protein</fullName>
    </submittedName>
</protein>
<feature type="transmembrane region" description="Helical" evidence="1">
    <location>
        <begin position="93"/>
        <end position="110"/>
    </location>
</feature>
<dbReference type="RefSeq" id="WP_218319898.1">
    <property type="nucleotide sequence ID" value="NZ_JAEEGC010000034.1"/>
</dbReference>
<proteinExistence type="predicted"/>
<comment type="caution">
    <text evidence="2">The sequence shown here is derived from an EMBL/GenBank/DDBJ whole genome shotgun (WGS) entry which is preliminary data.</text>
</comment>
<dbReference type="PIRSF" id="PIRSF003203">
    <property type="entry name" value="AzlD"/>
    <property type="match status" value="1"/>
</dbReference>
<reference evidence="2" key="1">
    <citation type="submission" date="2020-12" db="EMBL/GenBank/DDBJ databases">
        <title>Clostridium thailandense sp. nov., a novel acetogenic bacterium isolated from peat land soil in Thailand.</title>
        <authorList>
            <person name="Chaikitkaew S."/>
            <person name="Birkeland N.K."/>
        </authorList>
    </citation>
    <scope>NUCLEOTIDE SEQUENCE</scope>
    <source>
        <strain evidence="2">PL3</strain>
    </source>
</reference>
<evidence type="ECO:0000313" key="3">
    <source>
        <dbReference type="Proteomes" id="UP000694308"/>
    </source>
</evidence>
<dbReference type="Pfam" id="PF05437">
    <property type="entry name" value="AzlD"/>
    <property type="match status" value="1"/>
</dbReference>
<keyword evidence="1" id="KW-0472">Membrane</keyword>
<evidence type="ECO:0000256" key="1">
    <source>
        <dbReference type="SAM" id="Phobius"/>
    </source>
</evidence>
<evidence type="ECO:0000313" key="2">
    <source>
        <dbReference type="EMBL" id="MBV7272868.1"/>
    </source>
</evidence>
<dbReference type="InterPro" id="IPR008407">
    <property type="entry name" value="Brnchd-chn_aa_trnsp_AzlD"/>
</dbReference>
<feature type="transmembrane region" description="Helical" evidence="1">
    <location>
        <begin position="7"/>
        <end position="30"/>
    </location>
</feature>
<dbReference type="EMBL" id="JAEEGC010000034">
    <property type="protein sequence ID" value="MBV7272868.1"/>
    <property type="molecule type" value="Genomic_DNA"/>
</dbReference>
<sequence>MTINFGYSFVTIIVVSSVTGLVRAIPYLFFGRKKELPTTVRYLGSVLPASIMIILVVYCVRNIKLSVFPFGLAELLSIAIVIVAQVIKKNTFLSIFLGTAFYMILIRTVFMK</sequence>
<dbReference type="Proteomes" id="UP000694308">
    <property type="component" value="Unassembled WGS sequence"/>
</dbReference>
<accession>A0A949X3T1</accession>
<keyword evidence="3" id="KW-1185">Reference proteome</keyword>
<dbReference type="AlphaFoldDB" id="A0A949X3T1"/>
<feature type="transmembrane region" description="Helical" evidence="1">
    <location>
        <begin position="67"/>
        <end position="87"/>
    </location>
</feature>
<feature type="transmembrane region" description="Helical" evidence="1">
    <location>
        <begin position="42"/>
        <end position="60"/>
    </location>
</feature>
<keyword evidence="1" id="KW-0812">Transmembrane</keyword>
<name>A0A949X3T1_9CLOT</name>
<gene>
    <name evidence="2" type="ORF">I6U48_08080</name>
</gene>